<proteinExistence type="predicted"/>
<dbReference type="EMBL" id="JAUOOM010000041">
    <property type="protein sequence ID" value="MDO6409934.1"/>
    <property type="molecule type" value="Genomic_DNA"/>
</dbReference>
<evidence type="ECO:0000313" key="5">
    <source>
        <dbReference type="EMBL" id="QGR09786.1"/>
    </source>
</evidence>
<sequence>MITACFPAQWHPGKSLLLAALLLVLCSAAHAAESSLFRTLPPDTADLSQYRWHSRPVVIFAPSTQDASYLEQMAMLEKAQTALAERDVIVLTDTAPTKQGQLRSQLQPKGFEVVLVGKDGGMKLRDTRPISSEILLSTIDQMPMRKANLD</sequence>
<name>A0AAP9HB01_9GAMM</name>
<dbReference type="Pfam" id="PF13778">
    <property type="entry name" value="DUF4174"/>
    <property type="match status" value="1"/>
</dbReference>
<keyword evidence="7" id="KW-1185">Reference proteome</keyword>
<geneLocation type="plasmid" evidence="5">
    <name>pMSR2C</name>
</geneLocation>
<keyword evidence="5" id="KW-0614">Plasmid</keyword>
<dbReference type="AlphaFoldDB" id="A0AAP9HB01"/>
<accession>A0AAP9HB01</accession>
<reference evidence="4" key="3">
    <citation type="submission" date="2023-07" db="EMBL/GenBank/DDBJ databases">
        <title>The extreme plant-growth-promoting properties of Pantoea phytobeneficialis PF55 revealed by functional and genomic analysis.</title>
        <authorList>
            <person name="Nascimento F.X."/>
            <person name="Marcio R.J."/>
        </authorList>
    </citation>
    <scope>NUCLEOTIDE SEQUENCE</scope>
    <source>
        <strain evidence="4">PF55</strain>
    </source>
</reference>
<evidence type="ECO:0000256" key="2">
    <source>
        <dbReference type="SAM" id="SignalP"/>
    </source>
</evidence>
<dbReference type="KEGG" id="ppho:CTZ24_25400"/>
<feature type="chain" id="PRO_5042860469" evidence="2">
    <location>
        <begin position="32"/>
        <end position="150"/>
    </location>
</feature>
<evidence type="ECO:0000256" key="1">
    <source>
        <dbReference type="ARBA" id="ARBA00022729"/>
    </source>
</evidence>
<protein>
    <submittedName>
        <fullName evidence="4">DUF4174 domain-containing protein</fullName>
    </submittedName>
</protein>
<organism evidence="5 6">
    <name type="scientific">Pantoea phytobeneficialis</name>
    <dbReference type="NCBI Taxonomy" id="2052056"/>
    <lineage>
        <taxon>Bacteria</taxon>
        <taxon>Pseudomonadati</taxon>
        <taxon>Pseudomonadota</taxon>
        <taxon>Gammaproteobacteria</taxon>
        <taxon>Enterobacterales</taxon>
        <taxon>Erwiniaceae</taxon>
        <taxon>Pantoea</taxon>
    </lineage>
</organism>
<reference evidence="6" key="1">
    <citation type="submission" date="2017-11" db="EMBL/GenBank/DDBJ databases">
        <title>Genome sequence of Pantoea sp. MSR2.</title>
        <authorList>
            <person name="Nascimento F.X."/>
        </authorList>
    </citation>
    <scope>NUCLEOTIDE SEQUENCE [LARGE SCALE GENOMIC DNA]</scope>
    <source>
        <strain evidence="6">MSR2</strain>
        <plasmid evidence="6">pmsr2c</plasmid>
    </source>
</reference>
<feature type="signal peptide" evidence="2">
    <location>
        <begin position="1"/>
        <end position="31"/>
    </location>
</feature>
<dbReference type="RefSeq" id="WP_208726953.1">
    <property type="nucleotide sequence ID" value="NZ_CP024639.1"/>
</dbReference>
<evidence type="ECO:0000313" key="6">
    <source>
        <dbReference type="Proteomes" id="UP000424872"/>
    </source>
</evidence>
<dbReference type="InterPro" id="IPR025232">
    <property type="entry name" value="DUF4174"/>
</dbReference>
<dbReference type="Proteomes" id="UP001171299">
    <property type="component" value="Unassembled WGS sequence"/>
</dbReference>
<feature type="domain" description="DUF4174" evidence="3">
    <location>
        <begin position="47"/>
        <end position="147"/>
    </location>
</feature>
<evidence type="ECO:0000313" key="7">
    <source>
        <dbReference type="Proteomes" id="UP001171299"/>
    </source>
</evidence>
<reference evidence="5" key="2">
    <citation type="journal article" date="2020" name="Environ. Microbiol.">
        <title>The extreme plant-growth-promoting properties of Pantoea phytobeneficialis MSR2 revealed by functional and genomic analysis.</title>
        <authorList>
            <person name="Nascimento F.X."/>
            <person name="Hernandez A.G."/>
            <person name="Glick B.R."/>
            <person name="Rossi M.J."/>
        </authorList>
    </citation>
    <scope>NUCLEOTIDE SEQUENCE</scope>
    <source>
        <strain evidence="5">MSR2</strain>
    </source>
</reference>
<dbReference type="EMBL" id="CP024639">
    <property type="protein sequence ID" value="QGR09786.1"/>
    <property type="molecule type" value="Genomic_DNA"/>
</dbReference>
<dbReference type="Proteomes" id="UP000424872">
    <property type="component" value="Plasmid pMSR2C"/>
</dbReference>
<keyword evidence="1 2" id="KW-0732">Signal</keyword>
<gene>
    <name evidence="5" type="ORF">CTZ24_25400</name>
    <name evidence="4" type="ORF">Q3404_25530</name>
</gene>
<geneLocation type="plasmid" evidence="6">
    <name>pmsr2c</name>
</geneLocation>
<evidence type="ECO:0000313" key="4">
    <source>
        <dbReference type="EMBL" id="MDO6409934.1"/>
    </source>
</evidence>
<evidence type="ECO:0000259" key="3">
    <source>
        <dbReference type="Pfam" id="PF13778"/>
    </source>
</evidence>